<keyword evidence="12 15" id="KW-0472">Membrane</keyword>
<evidence type="ECO:0000256" key="8">
    <source>
        <dbReference type="ARBA" id="ARBA00022771"/>
    </source>
</evidence>
<dbReference type="EC" id="2.3.2.27" evidence="4"/>
<keyword evidence="9" id="KW-0833">Ubl conjugation pathway</keyword>
<keyword evidence="19" id="KW-1185">Reference proteome</keyword>
<comment type="subcellular location">
    <subcellularLocation>
        <location evidence="2">Membrane</location>
        <topology evidence="2">Single-pass membrane protein</topology>
    </subcellularLocation>
</comment>
<evidence type="ECO:0000256" key="1">
    <source>
        <dbReference type="ARBA" id="ARBA00000900"/>
    </source>
</evidence>
<keyword evidence="7" id="KW-0479">Metal-binding</keyword>
<evidence type="ECO:0000256" key="15">
    <source>
        <dbReference type="SAM" id="Phobius"/>
    </source>
</evidence>
<dbReference type="InterPro" id="IPR013083">
    <property type="entry name" value="Znf_RING/FYVE/PHD"/>
</dbReference>
<dbReference type="SUPFAM" id="SSF57850">
    <property type="entry name" value="RING/U-box"/>
    <property type="match status" value="1"/>
</dbReference>
<dbReference type="GO" id="GO:0061630">
    <property type="term" value="F:ubiquitin protein ligase activity"/>
    <property type="evidence" value="ECO:0007669"/>
    <property type="project" value="UniProtKB-EC"/>
</dbReference>
<dbReference type="PANTHER" id="PTHR14155:SF263">
    <property type="entry name" value="E3 UBIQUITIN-PROTEIN LIGASE ATL6"/>
    <property type="match status" value="1"/>
</dbReference>
<evidence type="ECO:0000256" key="3">
    <source>
        <dbReference type="ARBA" id="ARBA00004906"/>
    </source>
</evidence>
<evidence type="ECO:0000256" key="6">
    <source>
        <dbReference type="ARBA" id="ARBA00022692"/>
    </source>
</evidence>
<dbReference type="Gene3D" id="3.30.40.10">
    <property type="entry name" value="Zinc/RING finger domain, C3HC4 (zinc finger)"/>
    <property type="match status" value="1"/>
</dbReference>
<evidence type="ECO:0000256" key="5">
    <source>
        <dbReference type="ARBA" id="ARBA00022679"/>
    </source>
</evidence>
<keyword evidence="11 15" id="KW-1133">Transmembrane helix</keyword>
<organism evidence="18 19">
    <name type="scientific">Cuscuta epithymum</name>
    <dbReference type="NCBI Taxonomy" id="186058"/>
    <lineage>
        <taxon>Eukaryota</taxon>
        <taxon>Viridiplantae</taxon>
        <taxon>Streptophyta</taxon>
        <taxon>Embryophyta</taxon>
        <taxon>Tracheophyta</taxon>
        <taxon>Spermatophyta</taxon>
        <taxon>Magnoliopsida</taxon>
        <taxon>eudicotyledons</taxon>
        <taxon>Gunneridae</taxon>
        <taxon>Pentapetalae</taxon>
        <taxon>asterids</taxon>
        <taxon>lamiids</taxon>
        <taxon>Solanales</taxon>
        <taxon>Convolvulaceae</taxon>
        <taxon>Cuscuteae</taxon>
        <taxon>Cuscuta</taxon>
        <taxon>Cuscuta subgen. Cuscuta</taxon>
    </lineage>
</organism>
<sequence length="362" mass="40016">MASMHLYYSLIFHLALISPPVIGGALEAPPPPPELVFNSLAALIILSFIGLVIIICFIIAIYARCCTTERSMGLDLTEGDSRRRHRRLRRSTAYGLDPHFIDTFPMFLYSDVKGLKVGGKATQLECVVCLNEFEDDDSLRLLPTCSHVFHPVCIDAWLASHVTCPVCRTNLLPTGQGKRRITLLSHNPAIDSPVYEQVHYSGNGEINGALPAPTGRSTPKRHRIITGRFSRSHTTGHHCDSLLRPGENVDRFTLRIPDELRNRLVNAGLRRNRSYAELPAGERSWRKGYRSNSSGVGLGRSINGKLGYTPLSSKDERGGRGEELTAVPVSLIRTVKAPLDRFISGAENDSVEEQSLNKLLPS</sequence>
<reference evidence="18" key="1">
    <citation type="submission" date="2022-07" db="EMBL/GenBank/DDBJ databases">
        <authorList>
            <person name="Macas J."/>
            <person name="Novak P."/>
            <person name="Neumann P."/>
        </authorList>
    </citation>
    <scope>NUCLEOTIDE SEQUENCE</scope>
</reference>
<name>A0AAV0C738_9ASTE</name>
<feature type="transmembrane region" description="Helical" evidence="15">
    <location>
        <begin position="39"/>
        <end position="63"/>
    </location>
</feature>
<comment type="pathway">
    <text evidence="3">Protein modification; protein ubiquitination.</text>
</comment>
<dbReference type="InterPro" id="IPR001841">
    <property type="entry name" value="Znf_RING"/>
</dbReference>
<accession>A0AAV0C738</accession>
<comment type="similarity">
    <text evidence="13">Belongs to the RING-type zinc finger family. ATL subfamily.</text>
</comment>
<evidence type="ECO:0000256" key="7">
    <source>
        <dbReference type="ARBA" id="ARBA00022723"/>
    </source>
</evidence>
<evidence type="ECO:0000256" key="2">
    <source>
        <dbReference type="ARBA" id="ARBA00004167"/>
    </source>
</evidence>
<protein>
    <recommendedName>
        <fullName evidence="4">RING-type E3 ubiquitin transferase</fullName>
        <ecNumber evidence="4">2.3.2.27</ecNumber>
    </recommendedName>
</protein>
<feature type="chain" id="PRO_5043594648" description="RING-type E3 ubiquitin transferase" evidence="16">
    <location>
        <begin position="24"/>
        <end position="362"/>
    </location>
</feature>
<proteinExistence type="inferred from homology"/>
<evidence type="ECO:0000256" key="9">
    <source>
        <dbReference type="ARBA" id="ARBA00022786"/>
    </source>
</evidence>
<dbReference type="PROSITE" id="PS50089">
    <property type="entry name" value="ZF_RING_2"/>
    <property type="match status" value="1"/>
</dbReference>
<comment type="catalytic activity">
    <reaction evidence="1">
        <text>S-ubiquitinyl-[E2 ubiquitin-conjugating enzyme]-L-cysteine + [acceptor protein]-L-lysine = [E2 ubiquitin-conjugating enzyme]-L-cysteine + N(6)-ubiquitinyl-[acceptor protein]-L-lysine.</text>
        <dbReference type="EC" id="2.3.2.27"/>
    </reaction>
</comment>
<keyword evidence="16" id="KW-0732">Signal</keyword>
<dbReference type="CDD" id="cd16461">
    <property type="entry name" value="RING-H2_EL5-like"/>
    <property type="match status" value="1"/>
</dbReference>
<evidence type="ECO:0000256" key="13">
    <source>
        <dbReference type="ARBA" id="ARBA00024209"/>
    </source>
</evidence>
<dbReference type="AlphaFoldDB" id="A0AAV0C738"/>
<evidence type="ECO:0000256" key="12">
    <source>
        <dbReference type="ARBA" id="ARBA00023136"/>
    </source>
</evidence>
<evidence type="ECO:0000256" key="16">
    <source>
        <dbReference type="SAM" id="SignalP"/>
    </source>
</evidence>
<keyword evidence="8 14" id="KW-0863">Zinc-finger</keyword>
<dbReference type="FunFam" id="3.30.40.10:FF:000187">
    <property type="entry name" value="E3 ubiquitin-protein ligase ATL6"/>
    <property type="match status" value="1"/>
</dbReference>
<keyword evidence="5" id="KW-0808">Transferase</keyword>
<feature type="signal peptide" evidence="16">
    <location>
        <begin position="1"/>
        <end position="23"/>
    </location>
</feature>
<dbReference type="Proteomes" id="UP001152523">
    <property type="component" value="Unassembled WGS sequence"/>
</dbReference>
<gene>
    <name evidence="18" type="ORF">CEPIT_LOCUS2498</name>
</gene>
<dbReference type="PANTHER" id="PTHR14155">
    <property type="entry name" value="RING FINGER DOMAIN-CONTAINING"/>
    <property type="match status" value="1"/>
</dbReference>
<dbReference type="Pfam" id="PF13639">
    <property type="entry name" value="zf-RING_2"/>
    <property type="match status" value="1"/>
</dbReference>
<evidence type="ECO:0000256" key="4">
    <source>
        <dbReference type="ARBA" id="ARBA00012483"/>
    </source>
</evidence>
<evidence type="ECO:0000259" key="17">
    <source>
        <dbReference type="PROSITE" id="PS50089"/>
    </source>
</evidence>
<dbReference type="InterPro" id="IPR053238">
    <property type="entry name" value="RING-H2_zinc_finger"/>
</dbReference>
<evidence type="ECO:0000256" key="11">
    <source>
        <dbReference type="ARBA" id="ARBA00022989"/>
    </source>
</evidence>
<keyword evidence="6 15" id="KW-0812">Transmembrane</keyword>
<evidence type="ECO:0000313" key="19">
    <source>
        <dbReference type="Proteomes" id="UP001152523"/>
    </source>
</evidence>
<dbReference type="SMART" id="SM00184">
    <property type="entry name" value="RING"/>
    <property type="match status" value="1"/>
</dbReference>
<evidence type="ECO:0000256" key="14">
    <source>
        <dbReference type="PROSITE-ProRule" id="PRU00175"/>
    </source>
</evidence>
<evidence type="ECO:0000313" key="18">
    <source>
        <dbReference type="EMBL" id="CAH9066960.1"/>
    </source>
</evidence>
<keyword evidence="10" id="KW-0862">Zinc</keyword>
<dbReference type="GO" id="GO:0008270">
    <property type="term" value="F:zinc ion binding"/>
    <property type="evidence" value="ECO:0007669"/>
    <property type="project" value="UniProtKB-KW"/>
</dbReference>
<feature type="domain" description="RING-type" evidence="17">
    <location>
        <begin position="126"/>
        <end position="168"/>
    </location>
</feature>
<dbReference type="EMBL" id="CAMAPF010000012">
    <property type="protein sequence ID" value="CAH9066960.1"/>
    <property type="molecule type" value="Genomic_DNA"/>
</dbReference>
<evidence type="ECO:0000256" key="10">
    <source>
        <dbReference type="ARBA" id="ARBA00022833"/>
    </source>
</evidence>
<dbReference type="GO" id="GO:0016020">
    <property type="term" value="C:membrane"/>
    <property type="evidence" value="ECO:0007669"/>
    <property type="project" value="UniProtKB-SubCell"/>
</dbReference>
<comment type="caution">
    <text evidence="18">The sequence shown here is derived from an EMBL/GenBank/DDBJ whole genome shotgun (WGS) entry which is preliminary data.</text>
</comment>